<dbReference type="InterPro" id="IPR033433">
    <property type="entry name" value="GtaA_N"/>
</dbReference>
<dbReference type="GO" id="GO:0005975">
    <property type="term" value="P:carbohydrate metabolic process"/>
    <property type="evidence" value="ECO:0007669"/>
    <property type="project" value="InterPro"/>
</dbReference>
<dbReference type="Pfam" id="PF17168">
    <property type="entry name" value="DUF5127"/>
    <property type="match status" value="1"/>
</dbReference>
<name>A0A261Y337_9FUNG</name>
<dbReference type="OrthoDB" id="3918848at2759"/>
<dbReference type="Pfam" id="PF16335">
    <property type="entry name" value="GtaA_6_Hairpin"/>
    <property type="match status" value="1"/>
</dbReference>
<evidence type="ECO:0000313" key="5">
    <source>
        <dbReference type="EMBL" id="OZJ05002.1"/>
    </source>
</evidence>
<evidence type="ECO:0008006" key="7">
    <source>
        <dbReference type="Google" id="ProtNLM"/>
    </source>
</evidence>
<organism evidence="5 6">
    <name type="scientific">Bifiguratus adelaidae</name>
    <dbReference type="NCBI Taxonomy" id="1938954"/>
    <lineage>
        <taxon>Eukaryota</taxon>
        <taxon>Fungi</taxon>
        <taxon>Fungi incertae sedis</taxon>
        <taxon>Mucoromycota</taxon>
        <taxon>Mucoromycotina</taxon>
        <taxon>Endogonomycetes</taxon>
        <taxon>Endogonales</taxon>
        <taxon>Endogonales incertae sedis</taxon>
        <taxon>Bifiguratus</taxon>
    </lineage>
</organism>
<dbReference type="PANTHER" id="PTHR31987:SF1">
    <property type="entry name" value="GLUTAMINASE A"/>
    <property type="match status" value="1"/>
</dbReference>
<evidence type="ECO:0000313" key="6">
    <source>
        <dbReference type="Proteomes" id="UP000242875"/>
    </source>
</evidence>
<feature type="compositionally biased region" description="Pro residues" evidence="1">
    <location>
        <begin position="29"/>
        <end position="42"/>
    </location>
</feature>
<comment type="caution">
    <text evidence="5">The sequence shown here is derived from an EMBL/GenBank/DDBJ whole genome shotgun (WGS) entry which is preliminary data.</text>
</comment>
<keyword evidence="2" id="KW-0732">Signal</keyword>
<protein>
    <recommendedName>
        <fullName evidence="7">Glutaminase A</fullName>
    </recommendedName>
</protein>
<dbReference type="InterPro" id="IPR008928">
    <property type="entry name" value="6-hairpin_glycosidase_sf"/>
</dbReference>
<gene>
    <name evidence="5" type="ORF">BZG36_02118</name>
</gene>
<accession>A0A261Y337</accession>
<feature type="chain" id="PRO_5013397285" description="Glutaminase A" evidence="2">
    <location>
        <begin position="21"/>
        <end position="715"/>
    </location>
</feature>
<evidence type="ECO:0000256" key="2">
    <source>
        <dbReference type="SAM" id="SignalP"/>
    </source>
</evidence>
<dbReference type="EMBL" id="MVBO01000024">
    <property type="protein sequence ID" value="OZJ05002.1"/>
    <property type="molecule type" value="Genomic_DNA"/>
</dbReference>
<feature type="domain" description="Glutaminase A central" evidence="3">
    <location>
        <begin position="356"/>
        <end position="701"/>
    </location>
</feature>
<evidence type="ECO:0000256" key="1">
    <source>
        <dbReference type="SAM" id="MobiDB-lite"/>
    </source>
</evidence>
<dbReference type="PANTHER" id="PTHR31987">
    <property type="entry name" value="GLUTAMINASE A-RELATED"/>
    <property type="match status" value="1"/>
</dbReference>
<evidence type="ECO:0000259" key="3">
    <source>
        <dbReference type="Pfam" id="PF16335"/>
    </source>
</evidence>
<feature type="domain" description="Glutaminase A N-terminal" evidence="4">
    <location>
        <begin position="117"/>
        <end position="349"/>
    </location>
</feature>
<dbReference type="SUPFAM" id="SSF48208">
    <property type="entry name" value="Six-hairpin glycosidases"/>
    <property type="match status" value="1"/>
</dbReference>
<keyword evidence="6" id="KW-1185">Reference proteome</keyword>
<sequence length="715" mass="77882">MRLVSRFTALAALASGLVAAAPTEKRAPAPTPAPPTFSPIRPPATPLAVRQPYLSTWSMADSIVGNWPQFWTGGQTKGWGGIARVDNVSYPILGNPGQDPIGVKANAAQQSLTVTPTKSEYILQAGPVAITMTFLSPVEPQSPQLQSIPLSYMSISAVSTDGKAHSVQIEVDISAEWANADSSKEATWAVDNTIKAGSGNLQTFTIEVANPVVFGETGDYPDWGTVVWSTLNANGLTWQSGDDAITIRKAFCSNGTLGNTNNAAFRTINAGWPIFAFANDLGTVTNKPSATVTYVIGHVREQSIQWQTKPVNAYWTNYWSDWKALTSFFYGDYANAVKRNAALDTKITDSATKLYGQKYAAILALATRQAFGGLEFVNTTAEPYLMLKEISSDGNMNTVDVTYPAAPILYYLNPEYLRYILNPLVDYMDSGLWPQQYSCHDVGAHYPNATGHNDGGGEPMPVEESANMLIMIGMYLQSSKDSAGAKAWATEHYALFKQWTDYLVANALFPGNQLTTDDFFGDIANSTNLALKGILAIGEMGRIANLVGNAGDASNYTTIAEKYITTWNQSAIDPSGKFINLEYGMTGSYELIYNAFPDQLLGLNLIPAQTLAIQDAHYKTIQNQYGMPLFNNFQYTKSDWELWTAASSSDATLVQEFVNDLYDFLNTSPSRVPHTDWYDTVKGTQNGFQARPVVGGEFSLLAKSLKNKGLPAPRK</sequence>
<dbReference type="AlphaFoldDB" id="A0A261Y337"/>
<dbReference type="Proteomes" id="UP000242875">
    <property type="component" value="Unassembled WGS sequence"/>
</dbReference>
<feature type="region of interest" description="Disordered" evidence="1">
    <location>
        <begin position="22"/>
        <end position="42"/>
    </location>
</feature>
<evidence type="ECO:0000259" key="4">
    <source>
        <dbReference type="Pfam" id="PF17168"/>
    </source>
</evidence>
<reference evidence="5 6" key="1">
    <citation type="journal article" date="2017" name="Mycologia">
        <title>Bifiguratus adelaidae, gen. et sp. nov., a new member of Mucoromycotina in endophytic and soil-dwelling habitats.</title>
        <authorList>
            <person name="Torres-Cruz T.J."/>
            <person name="Billingsley Tobias T.L."/>
            <person name="Almatruk M."/>
            <person name="Hesse C."/>
            <person name="Kuske C.R."/>
            <person name="Desiro A."/>
            <person name="Benucci G.M."/>
            <person name="Bonito G."/>
            <person name="Stajich J.E."/>
            <person name="Dunlap C."/>
            <person name="Arnold A.E."/>
            <person name="Porras-Alfaro A."/>
        </authorList>
    </citation>
    <scope>NUCLEOTIDE SEQUENCE [LARGE SCALE GENOMIC DNA]</scope>
    <source>
        <strain evidence="5 6">AZ0501</strain>
    </source>
</reference>
<dbReference type="InterPro" id="IPR052743">
    <property type="entry name" value="Glutaminase_GtaA"/>
</dbReference>
<feature type="signal peptide" evidence="2">
    <location>
        <begin position="1"/>
        <end position="20"/>
    </location>
</feature>
<dbReference type="InterPro" id="IPR032514">
    <property type="entry name" value="GtaA_central"/>
</dbReference>
<proteinExistence type="predicted"/>